<sequence>MLSSYCYFFSSHSSSSPVDPEPASSTTRDRRPLHTFTEAAQSSDADNRRSSRTWTEADKYIRSTVSDISSSLNSRLESVSSYLCDASLPSHSAFTKLSLPGVTSWFAPPSSESAQIKPAPVPVQPSTRPPRPLLQLQQPQEESDLTKGKTTFTFVLFGAASSAAVYLLVRNRRTMNRLQAAKSLAYRDARAWRRVALDFARINALAAGRVQNIVAASLRDGQAGKDIGRQIERELQEASKAVAQRRNWIREQDAKEASVADSSSNGGLAEIWGDIFDFERSGFLFGSRTGRRSAEAASFDTWQPGRMSRHDDVSQTSSDRNAFQSSEGSMSSTATSHEVHAAEDAPVQRSAKLKWQRVAGRAAAAADSTAVDEPARTVVAKDHASSAETEETGELREEWIGDVDRAMRERDLKCSQEHKQELDSAAETEDHLLPVSDLYIATDGRMRDEPDRAIIHTEMNGDQAKEQVGANPSRMQLDSSDVYAYPISNQYRDLEDIFMASWDDSFAGLTSPATEKSAKEKLDAKAVKARPNSALFEKLRAARAETGKETNVQSADDIEFLAELMFPQSAPPVHPAQQRQPKLDTQTVPTIPTAVASPVPVNKSATASAPDSRVHELTEQLAKSQSELEEHKHKMRQLSERVDVMRDMCHELTDEAQRRDKTHKIQIEQLEHKIGLFTMWADEVQRRLGLDTPPFFAALRKPLTRRD</sequence>
<evidence type="ECO:0000313" key="3">
    <source>
        <dbReference type="EMBL" id="SPO43543.1"/>
    </source>
</evidence>
<keyword evidence="4" id="KW-1185">Reference proteome</keyword>
<proteinExistence type="predicted"/>
<evidence type="ECO:0000256" key="2">
    <source>
        <dbReference type="SAM" id="MobiDB-lite"/>
    </source>
</evidence>
<comment type="caution">
    <text evidence="3">The sequence shown here is derived from an EMBL/GenBank/DDBJ whole genome shotgun (WGS) entry which is preliminary data.</text>
</comment>
<dbReference type="Proteomes" id="UP000325008">
    <property type="component" value="Unassembled WGS sequence"/>
</dbReference>
<evidence type="ECO:0000313" key="4">
    <source>
        <dbReference type="Proteomes" id="UP000325008"/>
    </source>
</evidence>
<accession>A0A5C3FGL3</accession>
<dbReference type="AlphaFoldDB" id="A0A5C3FGL3"/>
<keyword evidence="1" id="KW-0175">Coiled coil</keyword>
<feature type="coiled-coil region" evidence="1">
    <location>
        <begin position="614"/>
        <end position="655"/>
    </location>
</feature>
<feature type="compositionally biased region" description="Low complexity" evidence="2">
    <location>
        <begin position="363"/>
        <end position="372"/>
    </location>
</feature>
<evidence type="ECO:0000256" key="1">
    <source>
        <dbReference type="SAM" id="Coils"/>
    </source>
</evidence>
<feature type="region of interest" description="Disordered" evidence="2">
    <location>
        <begin position="111"/>
        <end position="131"/>
    </location>
</feature>
<name>A0A5C3FGL3_PSEA2</name>
<feature type="region of interest" description="Disordered" evidence="2">
    <location>
        <begin position="9"/>
        <end position="53"/>
    </location>
</feature>
<protein>
    <submittedName>
        <fullName evidence="3">Uncharacterized protein</fullName>
    </submittedName>
</protein>
<feature type="region of interest" description="Disordered" evidence="2">
    <location>
        <begin position="363"/>
        <end position="394"/>
    </location>
</feature>
<feature type="compositionally biased region" description="Polar residues" evidence="2">
    <location>
        <begin position="314"/>
        <end position="324"/>
    </location>
</feature>
<dbReference type="OrthoDB" id="2549157at2759"/>
<feature type="compositionally biased region" description="Low complexity" evidence="2">
    <location>
        <begin position="325"/>
        <end position="336"/>
    </location>
</feature>
<feature type="region of interest" description="Disordered" evidence="2">
    <location>
        <begin position="294"/>
        <end position="350"/>
    </location>
</feature>
<reference evidence="3" key="1">
    <citation type="submission" date="2018-03" db="EMBL/GenBank/DDBJ databases">
        <authorList>
            <person name="Guldener U."/>
        </authorList>
    </citation>
    <scope>NUCLEOTIDE SEQUENCE [LARGE SCALE GENOMIC DNA]</scope>
    <source>
        <strain evidence="3">ATCC34888</strain>
    </source>
</reference>
<organism evidence="3 4">
    <name type="scientific">Pseudozyma antarctica</name>
    <name type="common">Yeast</name>
    <name type="synonym">Candida antarctica</name>
    <dbReference type="NCBI Taxonomy" id="84753"/>
    <lineage>
        <taxon>Eukaryota</taxon>
        <taxon>Fungi</taxon>
        <taxon>Dikarya</taxon>
        <taxon>Basidiomycota</taxon>
        <taxon>Ustilaginomycotina</taxon>
        <taxon>Ustilaginomycetes</taxon>
        <taxon>Ustilaginales</taxon>
        <taxon>Ustilaginaceae</taxon>
        <taxon>Moesziomyces</taxon>
    </lineage>
</organism>
<dbReference type="EMBL" id="OOIQ01000002">
    <property type="protein sequence ID" value="SPO43543.1"/>
    <property type="molecule type" value="Genomic_DNA"/>
</dbReference>
<feature type="compositionally biased region" description="Pro residues" evidence="2">
    <location>
        <begin position="119"/>
        <end position="131"/>
    </location>
</feature>
<feature type="compositionally biased region" description="Basic and acidic residues" evidence="2">
    <location>
        <begin position="373"/>
        <end position="385"/>
    </location>
</feature>
<dbReference type="RefSeq" id="XP_014658829.1">
    <property type="nucleotide sequence ID" value="XM_014803343.1"/>
</dbReference>
<gene>
    <name evidence="3" type="ORF">PSANT_01228</name>
</gene>